<feature type="transmembrane region" description="Helical" evidence="1">
    <location>
        <begin position="128"/>
        <end position="147"/>
    </location>
</feature>
<feature type="transmembrane region" description="Helical" evidence="1">
    <location>
        <begin position="51"/>
        <end position="70"/>
    </location>
</feature>
<name>A0A915EV37_9BILA</name>
<dbReference type="WBParaSite" id="jg9575">
    <property type="protein sequence ID" value="jg9575"/>
    <property type="gene ID" value="jg9575"/>
</dbReference>
<reference evidence="3" key="1">
    <citation type="submission" date="2022-11" db="UniProtKB">
        <authorList>
            <consortium name="WormBaseParasite"/>
        </authorList>
    </citation>
    <scope>IDENTIFICATION</scope>
</reference>
<feature type="transmembrane region" description="Helical" evidence="1">
    <location>
        <begin position="20"/>
        <end position="39"/>
    </location>
</feature>
<protein>
    <submittedName>
        <fullName evidence="3">Uncharacterized protein</fullName>
    </submittedName>
</protein>
<accession>A0A915EV37</accession>
<dbReference type="AlphaFoldDB" id="A0A915EV37"/>
<keyword evidence="1" id="KW-0472">Membrane</keyword>
<organism evidence="2 3">
    <name type="scientific">Ditylenchus dipsaci</name>
    <dbReference type="NCBI Taxonomy" id="166011"/>
    <lineage>
        <taxon>Eukaryota</taxon>
        <taxon>Metazoa</taxon>
        <taxon>Ecdysozoa</taxon>
        <taxon>Nematoda</taxon>
        <taxon>Chromadorea</taxon>
        <taxon>Rhabditida</taxon>
        <taxon>Tylenchina</taxon>
        <taxon>Tylenchomorpha</taxon>
        <taxon>Sphaerularioidea</taxon>
        <taxon>Anguinidae</taxon>
        <taxon>Anguininae</taxon>
        <taxon>Ditylenchus</taxon>
    </lineage>
</organism>
<evidence type="ECO:0000313" key="2">
    <source>
        <dbReference type="Proteomes" id="UP000887574"/>
    </source>
</evidence>
<proteinExistence type="predicted"/>
<dbReference type="Proteomes" id="UP000887574">
    <property type="component" value="Unplaced"/>
</dbReference>
<keyword evidence="1" id="KW-0812">Transmembrane</keyword>
<keyword evidence="2" id="KW-1185">Reference proteome</keyword>
<feature type="transmembrane region" description="Helical" evidence="1">
    <location>
        <begin position="167"/>
        <end position="186"/>
    </location>
</feature>
<feature type="transmembrane region" description="Helical" evidence="1">
    <location>
        <begin position="90"/>
        <end position="108"/>
    </location>
</feature>
<evidence type="ECO:0000256" key="1">
    <source>
        <dbReference type="SAM" id="Phobius"/>
    </source>
</evidence>
<keyword evidence="1" id="KW-1133">Transmembrane helix</keyword>
<evidence type="ECO:0000313" key="3">
    <source>
        <dbReference type="WBParaSite" id="jg9575"/>
    </source>
</evidence>
<sequence length="302" mass="33898">MSSSIADPGLLEWRPCLGAILLVYSSMSALFYCITLVPLYRLSKKDNYNMFILFFSHGIASTFVLSEYMWLSVEIIFQQRLMISGMSTTLINRFFFQAAEVHLIIIAINRVHSVCAPITFTKFWTKRVTTCSALFCWIGSAVVTLYSVQFQAKGAMFQMMFAYKTSLGFAFSTLSIYLMAIVWLLVQKIIKKANSISCKTLAKSLSDTRFHKMKNETSGYKMVFFGPGSFALMLPRSNLSSLILTSDSICDQSVANCRQLNPKQINDNLSIPRLQRLFLCHCSSAMAVSSSSASTSSVNRIQ</sequence>